<dbReference type="GO" id="GO:0005886">
    <property type="term" value="C:plasma membrane"/>
    <property type="evidence" value="ECO:0007669"/>
    <property type="project" value="UniProtKB-SubCell"/>
</dbReference>
<dbReference type="Pfam" id="PF00482">
    <property type="entry name" value="T2SSF"/>
    <property type="match status" value="2"/>
</dbReference>
<dbReference type="Proteomes" id="UP000030518">
    <property type="component" value="Unassembled WGS sequence"/>
</dbReference>
<dbReference type="PANTHER" id="PTHR30012">
    <property type="entry name" value="GENERAL SECRETION PATHWAY PROTEIN"/>
    <property type="match status" value="1"/>
</dbReference>
<sequence length="421" mass="45618">MAVTKNAARSAAKQPVARRPDAMPTFVWEGNDKRGVKMKGEMAARNANLVRAELRKQGLTPTVVKPKTKPLFGGSGSRVTPKDIAVFSRQIATMLKSGVPIVTSMEIIGGGQKNPRMRDLVNTIRSDIESGSSLSESLSKHPVQFDELYRNLVKAGESAGVLDTVLDTVATYKENIEALKGKIKKAMFYPAMVVAVALLVSAILLVFVVPQFKDVFANFGAELPAFTMLVINLSEFMVKWWWAIAIVIAGGGIAFVMIKKRSVAFSHFLDRLILKLPVVGKIMHEAALARFARTLAVTFAAGVPLVEALDTVAGATGNTVYEKAVNRIRDDVAVGYQVNVAMKQTNLFPHMVVQMTAIGEEAGALDTMLYKVAEFYEMEVNNAVDALASLLEPIIVVMLGVIVGSMVVAMYLPIFKLASVV</sequence>
<dbReference type="InterPro" id="IPR001992">
    <property type="entry name" value="T2SS_GspF/T4SS_PilC_CS"/>
</dbReference>
<dbReference type="STRING" id="1300345.LF41_393"/>
<evidence type="ECO:0000256" key="1">
    <source>
        <dbReference type="ARBA" id="ARBA00004429"/>
    </source>
</evidence>
<evidence type="ECO:0000256" key="4">
    <source>
        <dbReference type="ARBA" id="ARBA00022475"/>
    </source>
</evidence>
<dbReference type="eggNOG" id="COG1459">
    <property type="taxonomic scope" value="Bacteria"/>
</dbReference>
<keyword evidence="8 10" id="KW-0472">Membrane</keyword>
<dbReference type="GO" id="GO:0015628">
    <property type="term" value="P:protein secretion by the type II secretion system"/>
    <property type="evidence" value="ECO:0007669"/>
    <property type="project" value="TreeGrafter"/>
</dbReference>
<accession>A0A0A2X0U2</accession>
<feature type="transmembrane region" description="Helical" evidence="10">
    <location>
        <begin position="394"/>
        <end position="414"/>
    </location>
</feature>
<dbReference type="PROSITE" id="PS00874">
    <property type="entry name" value="T2SP_F"/>
    <property type="match status" value="1"/>
</dbReference>
<dbReference type="Gene3D" id="1.20.81.30">
    <property type="entry name" value="Type II secretion system (T2SS), domain F"/>
    <property type="match status" value="2"/>
</dbReference>
<dbReference type="PRINTS" id="PR00812">
    <property type="entry name" value="BCTERIALGSPF"/>
</dbReference>
<protein>
    <submittedName>
        <fullName evidence="12">Type IV fimbrial assembly protein PilC</fullName>
    </submittedName>
</protein>
<evidence type="ECO:0000256" key="7">
    <source>
        <dbReference type="ARBA" id="ARBA00022989"/>
    </source>
</evidence>
<keyword evidence="3 9" id="KW-0813">Transport</keyword>
<comment type="caution">
    <text evidence="12">The sequence shown here is derived from an EMBL/GenBank/DDBJ whole genome shotgun (WGS) entry which is preliminary data.</text>
</comment>
<dbReference type="InterPro" id="IPR003004">
    <property type="entry name" value="GspF/PilC"/>
</dbReference>
<dbReference type="EMBL" id="JRKJ01000016">
    <property type="protein sequence ID" value="KGQ18859.1"/>
    <property type="molecule type" value="Genomic_DNA"/>
</dbReference>
<feature type="transmembrane region" description="Helical" evidence="10">
    <location>
        <begin position="187"/>
        <end position="208"/>
    </location>
</feature>
<keyword evidence="6 9" id="KW-0812">Transmembrane</keyword>
<evidence type="ECO:0000313" key="12">
    <source>
        <dbReference type="EMBL" id="KGQ18859.1"/>
    </source>
</evidence>
<dbReference type="OrthoDB" id="9805682at2"/>
<feature type="domain" description="Type II secretion system protein GspF" evidence="11">
    <location>
        <begin position="291"/>
        <end position="413"/>
    </location>
</feature>
<reference evidence="12 13" key="1">
    <citation type="submission" date="2014-09" db="EMBL/GenBank/DDBJ databases">
        <title>Genome sequences of Lysobacter dokdonensis DS-58.</title>
        <authorList>
            <person name="Kim J.F."/>
            <person name="Kwak M.-J."/>
        </authorList>
    </citation>
    <scope>NUCLEOTIDE SEQUENCE [LARGE SCALE GENOMIC DNA]</scope>
    <source>
        <strain evidence="12 13">DS-58</strain>
    </source>
</reference>
<evidence type="ECO:0000256" key="3">
    <source>
        <dbReference type="ARBA" id="ARBA00022448"/>
    </source>
</evidence>
<dbReference type="AlphaFoldDB" id="A0A0A2X0U2"/>
<evidence type="ECO:0000256" key="6">
    <source>
        <dbReference type="ARBA" id="ARBA00022692"/>
    </source>
</evidence>
<proteinExistence type="inferred from homology"/>
<dbReference type="InterPro" id="IPR018076">
    <property type="entry name" value="T2SS_GspF_dom"/>
</dbReference>
<dbReference type="PATRIC" id="fig|1300345.3.peg.2067"/>
<comment type="subcellular location">
    <subcellularLocation>
        <location evidence="1 9">Cell inner membrane</location>
        <topology evidence="1 9">Multi-pass membrane protein</topology>
    </subcellularLocation>
</comment>
<evidence type="ECO:0000259" key="11">
    <source>
        <dbReference type="Pfam" id="PF00482"/>
    </source>
</evidence>
<dbReference type="InterPro" id="IPR042094">
    <property type="entry name" value="T2SS_GspF_sf"/>
</dbReference>
<evidence type="ECO:0000256" key="9">
    <source>
        <dbReference type="RuleBase" id="RU003923"/>
    </source>
</evidence>
<dbReference type="RefSeq" id="WP_036169392.1">
    <property type="nucleotide sequence ID" value="NZ_JRKJ01000016.1"/>
</dbReference>
<comment type="similarity">
    <text evidence="2 9">Belongs to the GSP F family.</text>
</comment>
<evidence type="ECO:0000256" key="10">
    <source>
        <dbReference type="SAM" id="Phobius"/>
    </source>
</evidence>
<feature type="domain" description="Type II secretion system protein GspF" evidence="11">
    <location>
        <begin position="87"/>
        <end position="210"/>
    </location>
</feature>
<evidence type="ECO:0000313" key="13">
    <source>
        <dbReference type="Proteomes" id="UP000030518"/>
    </source>
</evidence>
<organism evidence="12 13">
    <name type="scientific">Lysobacter dokdonensis DS-58</name>
    <dbReference type="NCBI Taxonomy" id="1300345"/>
    <lineage>
        <taxon>Bacteria</taxon>
        <taxon>Pseudomonadati</taxon>
        <taxon>Pseudomonadota</taxon>
        <taxon>Gammaproteobacteria</taxon>
        <taxon>Lysobacterales</taxon>
        <taxon>Lysobacteraceae</taxon>
        <taxon>Noviluteimonas</taxon>
    </lineage>
</organism>
<dbReference type="PANTHER" id="PTHR30012:SF7">
    <property type="entry name" value="PROTEIN TRANSPORT PROTEIN HOFC HOMOLOG"/>
    <property type="match status" value="1"/>
</dbReference>
<keyword evidence="7 10" id="KW-1133">Transmembrane helix</keyword>
<feature type="transmembrane region" description="Helical" evidence="10">
    <location>
        <begin position="240"/>
        <end position="258"/>
    </location>
</feature>
<keyword evidence="4" id="KW-1003">Cell membrane</keyword>
<evidence type="ECO:0000256" key="5">
    <source>
        <dbReference type="ARBA" id="ARBA00022519"/>
    </source>
</evidence>
<evidence type="ECO:0000256" key="2">
    <source>
        <dbReference type="ARBA" id="ARBA00005745"/>
    </source>
</evidence>
<keyword evidence="5" id="KW-0997">Cell inner membrane</keyword>
<gene>
    <name evidence="12" type="ORF">LF41_393</name>
</gene>
<evidence type="ECO:0000256" key="8">
    <source>
        <dbReference type="ARBA" id="ARBA00023136"/>
    </source>
</evidence>
<name>A0A0A2X0U2_9GAMM</name>
<keyword evidence="13" id="KW-1185">Reference proteome</keyword>
<dbReference type="FunFam" id="1.20.81.30:FF:000001">
    <property type="entry name" value="Type II secretion system protein F"/>
    <property type="match status" value="2"/>
</dbReference>